<evidence type="ECO:0000256" key="2">
    <source>
        <dbReference type="SAM" id="Phobius"/>
    </source>
</evidence>
<keyword evidence="4" id="KW-1185">Reference proteome</keyword>
<feature type="transmembrane region" description="Helical" evidence="2">
    <location>
        <begin position="67"/>
        <end position="89"/>
    </location>
</feature>
<evidence type="ECO:0000256" key="1">
    <source>
        <dbReference type="SAM" id="MobiDB-lite"/>
    </source>
</evidence>
<keyword evidence="2" id="KW-1133">Transmembrane helix</keyword>
<feature type="region of interest" description="Disordered" evidence="1">
    <location>
        <begin position="1"/>
        <end position="60"/>
    </location>
</feature>
<dbReference type="InterPro" id="IPR007060">
    <property type="entry name" value="FtsL/DivIC"/>
</dbReference>
<organism evidence="3 4">
    <name type="scientific">Solihabitans fulvus</name>
    <dbReference type="NCBI Taxonomy" id="1892852"/>
    <lineage>
        <taxon>Bacteria</taxon>
        <taxon>Bacillati</taxon>
        <taxon>Actinomycetota</taxon>
        <taxon>Actinomycetes</taxon>
        <taxon>Pseudonocardiales</taxon>
        <taxon>Pseudonocardiaceae</taxon>
        <taxon>Solihabitans</taxon>
    </lineage>
</organism>
<dbReference type="RefSeq" id="WP_149852833.1">
    <property type="nucleotide sequence ID" value="NZ_VUOB01000055.1"/>
</dbReference>
<proteinExistence type="predicted"/>
<name>A0A5B2WX60_9PSEU</name>
<sequence length="183" mass="20503">MPPREHDRERRRRRTDGSSARRPERARRAPKPERAATPAATGTRLRARQRGNQGTGGAFGMSSTRRAALLALVVCALALSIAVPLRTYLAQRAEMRDVNHQQEQLRADVQRLQDRQQQLGDPAQLEAEARRRLGYVRPGETPYIVHLPGDAAAQQQQQKPATKPAEQKAWYEKLWDSIAGNGS</sequence>
<dbReference type="AlphaFoldDB" id="A0A5B2WX60"/>
<feature type="compositionally biased region" description="Basic and acidic residues" evidence="1">
    <location>
        <begin position="15"/>
        <end position="34"/>
    </location>
</feature>
<evidence type="ECO:0000313" key="3">
    <source>
        <dbReference type="EMBL" id="KAA2255658.1"/>
    </source>
</evidence>
<reference evidence="3 4" key="2">
    <citation type="submission" date="2019-09" db="EMBL/GenBank/DDBJ databases">
        <authorList>
            <person name="Jin C."/>
        </authorList>
    </citation>
    <scope>NUCLEOTIDE SEQUENCE [LARGE SCALE GENOMIC DNA]</scope>
    <source>
        <strain evidence="3 4">AN110305</strain>
    </source>
</reference>
<dbReference type="EMBL" id="VUOB01000055">
    <property type="protein sequence ID" value="KAA2255658.1"/>
    <property type="molecule type" value="Genomic_DNA"/>
</dbReference>
<reference evidence="3 4" key="1">
    <citation type="submission" date="2019-09" db="EMBL/GenBank/DDBJ databases">
        <title>Goodfellowia gen. nov., a new genus of the Pseudonocardineae related to Actinoalloteichus, containing Goodfellowia coeruleoviolacea gen. nov., comb. nov. gen. nov., comb. nov.</title>
        <authorList>
            <person name="Labeda D."/>
        </authorList>
    </citation>
    <scope>NUCLEOTIDE SEQUENCE [LARGE SCALE GENOMIC DNA]</scope>
    <source>
        <strain evidence="3 4">AN110305</strain>
    </source>
</reference>
<accession>A0A5B2WX60</accession>
<gene>
    <name evidence="3" type="ORF">F0L68_28090</name>
</gene>
<keyword evidence="2" id="KW-0472">Membrane</keyword>
<comment type="caution">
    <text evidence="3">The sequence shown here is derived from an EMBL/GenBank/DDBJ whole genome shotgun (WGS) entry which is preliminary data.</text>
</comment>
<dbReference type="Proteomes" id="UP000323454">
    <property type="component" value="Unassembled WGS sequence"/>
</dbReference>
<dbReference type="Pfam" id="PF04977">
    <property type="entry name" value="DivIC"/>
    <property type="match status" value="1"/>
</dbReference>
<protein>
    <submittedName>
        <fullName evidence="3">Septum formation initiator family protein</fullName>
    </submittedName>
</protein>
<evidence type="ECO:0000313" key="4">
    <source>
        <dbReference type="Proteomes" id="UP000323454"/>
    </source>
</evidence>
<keyword evidence="2" id="KW-0812">Transmembrane</keyword>